<dbReference type="EMBL" id="JADIKE010000035">
    <property type="protein sequence ID" value="MBM7125649.1"/>
    <property type="molecule type" value="Genomic_DNA"/>
</dbReference>
<keyword evidence="1" id="KW-0812">Transmembrane</keyword>
<evidence type="ECO:0000313" key="3">
    <source>
        <dbReference type="Proteomes" id="UP001430149"/>
    </source>
</evidence>
<evidence type="ECO:0000313" key="2">
    <source>
        <dbReference type="EMBL" id="MBM7125649.1"/>
    </source>
</evidence>
<keyword evidence="3" id="KW-1185">Reference proteome</keyword>
<organism evidence="2 3">
    <name type="scientific">Dyella flava</name>
    <dbReference type="NCBI Taxonomy" id="1920170"/>
    <lineage>
        <taxon>Bacteria</taxon>
        <taxon>Pseudomonadati</taxon>
        <taxon>Pseudomonadota</taxon>
        <taxon>Gammaproteobacteria</taxon>
        <taxon>Lysobacterales</taxon>
        <taxon>Rhodanobacteraceae</taxon>
        <taxon>Dyella</taxon>
    </lineage>
</organism>
<proteinExistence type="predicted"/>
<reference evidence="2" key="1">
    <citation type="submission" date="2020-10" db="EMBL/GenBank/DDBJ databases">
        <title>Phylogeny of dyella-like bacteria.</title>
        <authorList>
            <person name="Fu J."/>
        </authorList>
    </citation>
    <scope>NUCLEOTIDE SEQUENCE</scope>
    <source>
        <strain evidence="2">DHOC52</strain>
    </source>
</reference>
<accession>A0ABS2K3D5</accession>
<evidence type="ECO:0000256" key="1">
    <source>
        <dbReference type="SAM" id="Phobius"/>
    </source>
</evidence>
<dbReference type="Proteomes" id="UP001430149">
    <property type="component" value="Unassembled WGS sequence"/>
</dbReference>
<comment type="caution">
    <text evidence="2">The sequence shown here is derived from an EMBL/GenBank/DDBJ whole genome shotgun (WGS) entry which is preliminary data.</text>
</comment>
<protein>
    <submittedName>
        <fullName evidence="2">Uncharacterized protein</fullName>
    </submittedName>
</protein>
<sequence>MICLNCMQPPLNHAVPGIYWWLGLNAAKQAACAAVAIGLAAAFGGFAAAWASYRAAEKALRIAKEDREFHTRDRQQDANAAN</sequence>
<gene>
    <name evidence="2" type="ORF">ISP19_09675</name>
</gene>
<feature type="transmembrane region" description="Helical" evidence="1">
    <location>
        <begin position="26"/>
        <end position="51"/>
    </location>
</feature>
<keyword evidence="1" id="KW-0472">Membrane</keyword>
<dbReference type="RefSeq" id="WP_204681217.1">
    <property type="nucleotide sequence ID" value="NZ_BSNR01000001.1"/>
</dbReference>
<name>A0ABS2K3D5_9GAMM</name>
<keyword evidence="1" id="KW-1133">Transmembrane helix</keyword>